<dbReference type="AlphaFoldDB" id="A0A518HME5"/>
<protein>
    <submittedName>
        <fullName evidence="2">Uncharacterized protein</fullName>
    </submittedName>
</protein>
<name>A0A518HME5_9BACT</name>
<accession>A0A518HME5</accession>
<proteinExistence type="predicted"/>
<dbReference type="Proteomes" id="UP000319004">
    <property type="component" value="Chromosome"/>
</dbReference>
<dbReference type="KEGG" id="snep:Enr13x_18750"/>
<sequence>MDGVQQRFPDAVVYTSPGRDFPPGNPDFTLEEQERIDSHRGQQVILLVDIVDIYRVGTTYRIVCQNIMDHMFILDSDKNTVDSIIEVAKTDDVFWNRTFAIVAELAASKVAYERLRHAEVVYEAEEWYEDSEAELREEGLHPTVYVTGQCVRTVHIPGFDLYVDWEAITPR</sequence>
<evidence type="ECO:0000256" key="1">
    <source>
        <dbReference type="SAM" id="MobiDB-lite"/>
    </source>
</evidence>
<gene>
    <name evidence="2" type="ORF">Enr13x_18750</name>
</gene>
<dbReference type="EMBL" id="CP037423">
    <property type="protein sequence ID" value="QDV42032.1"/>
    <property type="molecule type" value="Genomic_DNA"/>
</dbReference>
<organism evidence="2 3">
    <name type="scientific">Stieleria neptunia</name>
    <dbReference type="NCBI Taxonomy" id="2527979"/>
    <lineage>
        <taxon>Bacteria</taxon>
        <taxon>Pseudomonadati</taxon>
        <taxon>Planctomycetota</taxon>
        <taxon>Planctomycetia</taxon>
        <taxon>Pirellulales</taxon>
        <taxon>Pirellulaceae</taxon>
        <taxon>Stieleria</taxon>
    </lineage>
</organism>
<evidence type="ECO:0000313" key="2">
    <source>
        <dbReference type="EMBL" id="QDV42032.1"/>
    </source>
</evidence>
<keyword evidence="3" id="KW-1185">Reference proteome</keyword>
<evidence type="ECO:0000313" key="3">
    <source>
        <dbReference type="Proteomes" id="UP000319004"/>
    </source>
</evidence>
<feature type="region of interest" description="Disordered" evidence="1">
    <location>
        <begin position="1"/>
        <end position="26"/>
    </location>
</feature>
<reference evidence="2 3" key="1">
    <citation type="submission" date="2019-03" db="EMBL/GenBank/DDBJ databases">
        <title>Deep-cultivation of Planctomycetes and their phenomic and genomic characterization uncovers novel biology.</title>
        <authorList>
            <person name="Wiegand S."/>
            <person name="Jogler M."/>
            <person name="Boedeker C."/>
            <person name="Pinto D."/>
            <person name="Vollmers J."/>
            <person name="Rivas-Marin E."/>
            <person name="Kohn T."/>
            <person name="Peeters S.H."/>
            <person name="Heuer A."/>
            <person name="Rast P."/>
            <person name="Oberbeckmann S."/>
            <person name="Bunk B."/>
            <person name="Jeske O."/>
            <person name="Meyerdierks A."/>
            <person name="Storesund J.E."/>
            <person name="Kallscheuer N."/>
            <person name="Luecker S."/>
            <person name="Lage O.M."/>
            <person name="Pohl T."/>
            <person name="Merkel B.J."/>
            <person name="Hornburger P."/>
            <person name="Mueller R.-W."/>
            <person name="Bruemmer F."/>
            <person name="Labrenz M."/>
            <person name="Spormann A.M."/>
            <person name="Op den Camp H."/>
            <person name="Overmann J."/>
            <person name="Amann R."/>
            <person name="Jetten M.S.M."/>
            <person name="Mascher T."/>
            <person name="Medema M.H."/>
            <person name="Devos D.P."/>
            <person name="Kaster A.-K."/>
            <person name="Ovreas L."/>
            <person name="Rohde M."/>
            <person name="Galperin M.Y."/>
            <person name="Jogler C."/>
        </authorList>
    </citation>
    <scope>NUCLEOTIDE SEQUENCE [LARGE SCALE GENOMIC DNA]</scope>
    <source>
        <strain evidence="2 3">Enr13</strain>
    </source>
</reference>